<name>A0A1Y3Y5Q5_9ACTN</name>
<evidence type="ECO:0000313" key="2">
    <source>
        <dbReference type="Proteomes" id="UP000195781"/>
    </source>
</evidence>
<sequence length="189" mass="20798">MAKRRGQDRVGTASFASLVSAERSRIVSGATPEQRERMAAAERSRAVYHAWNTVCGGTREGEHVTGLKFLPDTNELLVYLDGASWTQEMTMLREIIRARMERAGVRIDGFVFRTSPEGYRAKQAQKRVEHVGAPRQAAPVPHADLTAAEERAIDADVAPIGDDHLRKALKSAISASMEWKKGRDAKNGA</sequence>
<dbReference type="AlphaFoldDB" id="A0A1Y3Y5Q5"/>
<proteinExistence type="predicted"/>
<organism evidence="1 2">
    <name type="scientific">[Collinsella] massiliensis</name>
    <dbReference type="NCBI Taxonomy" id="1232426"/>
    <lineage>
        <taxon>Bacteria</taxon>
        <taxon>Bacillati</taxon>
        <taxon>Actinomycetota</taxon>
        <taxon>Coriobacteriia</taxon>
        <taxon>Coriobacteriales</taxon>
        <taxon>Coriobacteriaceae</taxon>
        <taxon>Enorma</taxon>
    </lineage>
</organism>
<dbReference type="EMBL" id="NFIE01000002">
    <property type="protein sequence ID" value="OUN89650.1"/>
    <property type="molecule type" value="Genomic_DNA"/>
</dbReference>
<dbReference type="OrthoDB" id="3182230at2"/>
<dbReference type="RefSeq" id="WP_094334838.1">
    <property type="nucleotide sequence ID" value="NZ_NFIE01000002.1"/>
</dbReference>
<keyword evidence="2" id="KW-1185">Reference proteome</keyword>
<comment type="caution">
    <text evidence="1">The sequence shown here is derived from an EMBL/GenBank/DDBJ whole genome shotgun (WGS) entry which is preliminary data.</text>
</comment>
<accession>A0A1Y3Y5Q5</accession>
<evidence type="ECO:0000313" key="1">
    <source>
        <dbReference type="EMBL" id="OUN89650.1"/>
    </source>
</evidence>
<protein>
    <submittedName>
        <fullName evidence="1">DUF721 domain-containing protein</fullName>
    </submittedName>
</protein>
<dbReference type="Proteomes" id="UP000195781">
    <property type="component" value="Unassembled WGS sequence"/>
</dbReference>
<gene>
    <name evidence="1" type="ORF">B5G02_01050</name>
</gene>
<reference evidence="2" key="1">
    <citation type="submission" date="2017-04" db="EMBL/GenBank/DDBJ databases">
        <title>Function of individual gut microbiota members based on whole genome sequencing of pure cultures obtained from chicken caecum.</title>
        <authorList>
            <person name="Medvecky M."/>
            <person name="Cejkova D."/>
            <person name="Polansky O."/>
            <person name="Karasova D."/>
            <person name="Kubasova T."/>
            <person name="Cizek A."/>
            <person name="Rychlik I."/>
        </authorList>
    </citation>
    <scope>NUCLEOTIDE SEQUENCE [LARGE SCALE GENOMIC DNA]</scope>
    <source>
        <strain evidence="2">An5</strain>
    </source>
</reference>